<dbReference type="InterPro" id="IPR011008">
    <property type="entry name" value="Dimeric_a/b-barrel"/>
</dbReference>
<dbReference type="EMBL" id="AP024525">
    <property type="protein sequence ID" value="BCT75716.1"/>
    <property type="molecule type" value="Genomic_DNA"/>
</dbReference>
<dbReference type="RefSeq" id="WP_229232433.1">
    <property type="nucleotide sequence ID" value="NZ_AP024525.1"/>
</dbReference>
<name>A0ABM7PTZ3_SINCY</name>
<protein>
    <recommendedName>
        <fullName evidence="2">YCII-related domain-containing protein</fullName>
    </recommendedName>
</protein>
<dbReference type="Gene3D" id="3.30.70.1060">
    <property type="entry name" value="Dimeric alpha+beta barrel"/>
    <property type="match status" value="1"/>
</dbReference>
<proteinExistence type="inferred from homology"/>
<accession>A0ABM7PTZ3</accession>
<reference evidence="3 4" key="1">
    <citation type="journal article" date="2021" name="J. Biosci. Bioeng.">
        <title>Identification and characterization of a chc gene cluster responsible for the aromatization pathway of cyclohexanecarboxylate degradation in Sinomonas cyclohexanicum ATCC 51369.</title>
        <authorList>
            <person name="Yamamoto T."/>
            <person name="Hasegawa Y."/>
            <person name="Lau P.C.K."/>
            <person name="Iwaki H."/>
        </authorList>
    </citation>
    <scope>NUCLEOTIDE SEQUENCE [LARGE SCALE GENOMIC DNA]</scope>
    <source>
        <strain evidence="3 4">ATCC 51369</strain>
    </source>
</reference>
<dbReference type="InterPro" id="IPR005545">
    <property type="entry name" value="YCII"/>
</dbReference>
<comment type="similarity">
    <text evidence="1">Belongs to the YciI family.</text>
</comment>
<keyword evidence="4" id="KW-1185">Reference proteome</keyword>
<dbReference type="SUPFAM" id="SSF54909">
    <property type="entry name" value="Dimeric alpha+beta barrel"/>
    <property type="match status" value="1"/>
</dbReference>
<dbReference type="Proteomes" id="UP001319861">
    <property type="component" value="Chromosome"/>
</dbReference>
<evidence type="ECO:0000313" key="4">
    <source>
        <dbReference type="Proteomes" id="UP001319861"/>
    </source>
</evidence>
<dbReference type="PANTHER" id="PTHR37828:SF1">
    <property type="entry name" value="YCII-RELATED DOMAIN-CONTAINING PROTEIN"/>
    <property type="match status" value="1"/>
</dbReference>
<evidence type="ECO:0000313" key="3">
    <source>
        <dbReference type="EMBL" id="BCT75716.1"/>
    </source>
</evidence>
<evidence type="ECO:0000259" key="2">
    <source>
        <dbReference type="Pfam" id="PF03795"/>
    </source>
</evidence>
<organism evidence="3 4">
    <name type="scientific">Sinomonas cyclohexanicum</name>
    <name type="common">Corynebacterium cyclohexanicum</name>
    <dbReference type="NCBI Taxonomy" id="322009"/>
    <lineage>
        <taxon>Bacteria</taxon>
        <taxon>Bacillati</taxon>
        <taxon>Actinomycetota</taxon>
        <taxon>Actinomycetes</taxon>
        <taxon>Micrococcales</taxon>
        <taxon>Micrococcaceae</taxon>
        <taxon>Sinomonas</taxon>
    </lineage>
</organism>
<sequence>MTVFAVEYRYVSAPEEAVRRLDEVRPAHRAWLRERAESGDLLASGPIDDGSKALLVFQTADRAALDALLAQDPFQKAELVAETHAPEWNPIIGRLADAATV</sequence>
<gene>
    <name evidence="3" type="ORF">SCMU_15580</name>
</gene>
<dbReference type="PANTHER" id="PTHR37828">
    <property type="entry name" value="GSR2449 PROTEIN"/>
    <property type="match status" value="1"/>
</dbReference>
<feature type="domain" description="YCII-related" evidence="2">
    <location>
        <begin position="14"/>
        <end position="88"/>
    </location>
</feature>
<evidence type="ECO:0000256" key="1">
    <source>
        <dbReference type="ARBA" id="ARBA00007689"/>
    </source>
</evidence>
<dbReference type="Pfam" id="PF03795">
    <property type="entry name" value="YCII"/>
    <property type="match status" value="1"/>
</dbReference>